<protein>
    <submittedName>
        <fullName evidence="1">(rape) hypothetical protein</fullName>
    </submittedName>
</protein>
<dbReference type="Proteomes" id="UP001295469">
    <property type="component" value="Chromosome C04"/>
</dbReference>
<dbReference type="EMBL" id="HG994368">
    <property type="protein sequence ID" value="CAF1863399.1"/>
    <property type="molecule type" value="Genomic_DNA"/>
</dbReference>
<name>A0A816JU25_BRANA</name>
<dbReference type="AlphaFoldDB" id="A0A816JU25"/>
<evidence type="ECO:0000313" key="1">
    <source>
        <dbReference type="EMBL" id="CAF1863399.1"/>
    </source>
</evidence>
<organism evidence="1">
    <name type="scientific">Brassica napus</name>
    <name type="common">Rape</name>
    <dbReference type="NCBI Taxonomy" id="3708"/>
    <lineage>
        <taxon>Eukaryota</taxon>
        <taxon>Viridiplantae</taxon>
        <taxon>Streptophyta</taxon>
        <taxon>Embryophyta</taxon>
        <taxon>Tracheophyta</taxon>
        <taxon>Spermatophyta</taxon>
        <taxon>Magnoliopsida</taxon>
        <taxon>eudicotyledons</taxon>
        <taxon>Gunneridae</taxon>
        <taxon>Pentapetalae</taxon>
        <taxon>rosids</taxon>
        <taxon>malvids</taxon>
        <taxon>Brassicales</taxon>
        <taxon>Brassicaceae</taxon>
        <taxon>Brassiceae</taxon>
        <taxon>Brassica</taxon>
    </lineage>
</organism>
<proteinExistence type="predicted"/>
<dbReference type="PROSITE" id="PS51257">
    <property type="entry name" value="PROKAR_LIPOPROTEIN"/>
    <property type="match status" value="1"/>
</dbReference>
<sequence length="123" mass="13629">MVCRGKIGSVLLLSIVTVGCSLFLSTLVLALIVTREHYIYLIGILSKACDTWKIWGLVEKVMVSTNHNIPRSIWVAVLQITEYLLVSVSIDKSFHFSLCSKLILFYCVVVAGKCEDCTSSTVI</sequence>
<accession>A0A816JU25</accession>
<reference evidence="1" key="1">
    <citation type="submission" date="2021-01" db="EMBL/GenBank/DDBJ databases">
        <authorList>
            <consortium name="Genoscope - CEA"/>
            <person name="William W."/>
        </authorList>
    </citation>
    <scope>NUCLEOTIDE SEQUENCE</scope>
</reference>
<gene>
    <name evidence="1" type="ORF">DARMORV10_C04P57400.1</name>
</gene>